<dbReference type="InterPro" id="IPR015700">
    <property type="entry name" value="RPC1"/>
</dbReference>
<dbReference type="Pfam" id="PF04998">
    <property type="entry name" value="RNA_pol_Rpb1_5"/>
    <property type="match status" value="1"/>
</dbReference>
<evidence type="ECO:0000256" key="13">
    <source>
        <dbReference type="ARBA" id="ARBA00058108"/>
    </source>
</evidence>
<reference evidence="17" key="1">
    <citation type="journal article" date="2013" name="Genome Biol.">
        <title>Draft genome of the mountain pine beetle, Dendroctonus ponderosae Hopkins, a major forest pest.</title>
        <authorList>
            <person name="Keeling C.I."/>
            <person name="Yuen M.M."/>
            <person name="Liao N.Y."/>
            <person name="Docking T.R."/>
            <person name="Chan S.K."/>
            <person name="Taylor G.A."/>
            <person name="Palmquist D.L."/>
            <person name="Jackman S.D."/>
            <person name="Nguyen A."/>
            <person name="Li M."/>
            <person name="Henderson H."/>
            <person name="Janes J.K."/>
            <person name="Zhao Y."/>
            <person name="Pandoh P."/>
            <person name="Moore R."/>
            <person name="Sperling F.A."/>
            <person name="Huber D.P."/>
            <person name="Birol I."/>
            <person name="Jones S.J."/>
            <person name="Bohlmann J."/>
        </authorList>
    </citation>
    <scope>NUCLEOTIDE SEQUENCE</scope>
</reference>
<evidence type="ECO:0000313" key="17">
    <source>
        <dbReference type="Proteomes" id="UP000019118"/>
    </source>
</evidence>
<dbReference type="PANTHER" id="PTHR48446">
    <property type="entry name" value="DNA-DIRECTED RNA POLYMERASE SUBUNIT BETA' N-TERMINAL SECTION"/>
    <property type="match status" value="1"/>
</dbReference>
<protein>
    <recommendedName>
        <fullName evidence="14">DNA-directed RNA polymerase subunit</fullName>
        <ecNumber evidence="14">2.7.7.6</ecNumber>
    </recommendedName>
</protein>
<keyword evidence="8" id="KW-0862">Zinc</keyword>
<dbReference type="Pfam" id="PF04997">
    <property type="entry name" value="RNA_pol_Rpb1_1"/>
    <property type="match status" value="1"/>
</dbReference>
<evidence type="ECO:0000256" key="5">
    <source>
        <dbReference type="ARBA" id="ARBA00022679"/>
    </source>
</evidence>
<dbReference type="Pfam" id="PF00623">
    <property type="entry name" value="RNA_pol_Rpb1_2"/>
    <property type="match status" value="1"/>
</dbReference>
<dbReference type="FunFam" id="1.10.150.390:FF:000004">
    <property type="entry name" value="DNA-directed RNA polymerase subunit"/>
    <property type="match status" value="1"/>
</dbReference>
<keyword evidence="5 14" id="KW-0808">Transferase</keyword>
<dbReference type="InterPro" id="IPR035697">
    <property type="entry name" value="RNAP_III_RPC1_N"/>
</dbReference>
<dbReference type="GO" id="GO:0000428">
    <property type="term" value="C:DNA-directed RNA polymerase complex"/>
    <property type="evidence" value="ECO:0007669"/>
    <property type="project" value="UniProtKB-KW"/>
</dbReference>
<dbReference type="InterPro" id="IPR042102">
    <property type="entry name" value="RNA_pol_Rpb1_3_sf"/>
</dbReference>
<dbReference type="NCBIfam" id="NF006336">
    <property type="entry name" value="PRK08566.1"/>
    <property type="match status" value="1"/>
</dbReference>
<dbReference type="FunFam" id="1.10.274.100:FF:000003">
    <property type="entry name" value="DNA-directed RNA polymerase subunit"/>
    <property type="match status" value="1"/>
</dbReference>
<keyword evidence="9" id="KW-0460">Magnesium</keyword>
<comment type="subunit">
    <text evidence="3">Component of the RNA polymerase III (Pol III) complex consisting of 17 subunits.</text>
</comment>
<dbReference type="InterPro" id="IPR035698">
    <property type="entry name" value="RNAP_III_Rpc1_C"/>
</dbReference>
<feature type="domain" description="RNA polymerase N-terminal" evidence="15">
    <location>
        <begin position="257"/>
        <end position="562"/>
    </location>
</feature>
<dbReference type="Gene3D" id="1.10.150.390">
    <property type="match status" value="1"/>
</dbReference>
<keyword evidence="6 14" id="KW-0548">Nucleotidyltransferase</keyword>
<evidence type="ECO:0000313" key="16">
    <source>
        <dbReference type="EnsemblMetazoa" id="XP_019773005.1"/>
    </source>
</evidence>
<dbReference type="Gene3D" id="1.10.132.30">
    <property type="match status" value="1"/>
</dbReference>
<evidence type="ECO:0000256" key="9">
    <source>
        <dbReference type="ARBA" id="ARBA00022842"/>
    </source>
</evidence>
<dbReference type="GeneID" id="109546469"/>
<dbReference type="GO" id="GO:0006351">
    <property type="term" value="P:DNA-templated transcription"/>
    <property type="evidence" value="ECO:0007669"/>
    <property type="project" value="InterPro"/>
</dbReference>
<dbReference type="Gene3D" id="3.30.1490.180">
    <property type="entry name" value="RNA polymerase ii"/>
    <property type="match status" value="1"/>
</dbReference>
<comment type="similarity">
    <text evidence="2 14">Belongs to the RNA polymerase beta' chain family.</text>
</comment>
<name>A0AAR5QIE7_DENPD</name>
<dbReference type="InterPro" id="IPR038120">
    <property type="entry name" value="Rpb1_funnel_sf"/>
</dbReference>
<keyword evidence="17" id="KW-1185">Reference proteome</keyword>
<evidence type="ECO:0000256" key="11">
    <source>
        <dbReference type="ARBA" id="ARBA00023242"/>
    </source>
</evidence>
<dbReference type="Gene3D" id="4.10.860.120">
    <property type="entry name" value="RNA polymerase II, clamp domain"/>
    <property type="match status" value="1"/>
</dbReference>
<evidence type="ECO:0000256" key="1">
    <source>
        <dbReference type="ARBA" id="ARBA00004123"/>
    </source>
</evidence>
<evidence type="ECO:0000256" key="6">
    <source>
        <dbReference type="ARBA" id="ARBA00022695"/>
    </source>
</evidence>
<proteinExistence type="inferred from homology"/>
<dbReference type="Pfam" id="PF04983">
    <property type="entry name" value="RNA_pol_Rpb1_3"/>
    <property type="match status" value="1"/>
</dbReference>
<dbReference type="GO" id="GO:0003899">
    <property type="term" value="F:DNA-directed RNA polymerase activity"/>
    <property type="evidence" value="ECO:0007669"/>
    <property type="project" value="UniProtKB-EC"/>
</dbReference>
<dbReference type="InterPro" id="IPR007080">
    <property type="entry name" value="RNA_pol_Rpb1_1"/>
</dbReference>
<keyword evidence="7" id="KW-0479">Metal-binding</keyword>
<dbReference type="SUPFAM" id="SSF64484">
    <property type="entry name" value="beta and beta-prime subunits of DNA dependent RNA-polymerase"/>
    <property type="match status" value="1"/>
</dbReference>
<dbReference type="InterPro" id="IPR007066">
    <property type="entry name" value="RNA_pol_Rpb1_3"/>
</dbReference>
<keyword evidence="11" id="KW-0539">Nucleus</keyword>
<dbReference type="FunFam" id="2.40.40.20:FF:000019">
    <property type="entry name" value="DNA-directed RNA polymerase II subunit RPB1"/>
    <property type="match status" value="1"/>
</dbReference>
<keyword evidence="4 14" id="KW-0240">DNA-directed RNA polymerase</keyword>
<reference evidence="16" key="2">
    <citation type="submission" date="2024-08" db="UniProtKB">
        <authorList>
            <consortium name="EnsemblMetazoa"/>
        </authorList>
    </citation>
    <scope>IDENTIFICATION</scope>
</reference>
<evidence type="ECO:0000256" key="2">
    <source>
        <dbReference type="ARBA" id="ARBA00006460"/>
    </source>
</evidence>
<dbReference type="KEGG" id="dpa:109546469"/>
<dbReference type="InterPro" id="IPR044893">
    <property type="entry name" value="RNA_pol_Rpb1_clamp_domain"/>
</dbReference>
<dbReference type="Gene3D" id="2.40.40.20">
    <property type="match status" value="1"/>
</dbReference>
<dbReference type="Pfam" id="PF05000">
    <property type="entry name" value="RNA_pol_Rpb1_4"/>
    <property type="match status" value="1"/>
</dbReference>
<dbReference type="Gene3D" id="6.10.250.2940">
    <property type="match status" value="1"/>
</dbReference>
<dbReference type="CDD" id="cd02736">
    <property type="entry name" value="RNAP_III_Rpc1_C"/>
    <property type="match status" value="1"/>
</dbReference>
<evidence type="ECO:0000256" key="10">
    <source>
        <dbReference type="ARBA" id="ARBA00023163"/>
    </source>
</evidence>
<dbReference type="FunFam" id="4.10.860.120:FF:000004">
    <property type="entry name" value="DNA-directed RNA polymerase subunit"/>
    <property type="match status" value="1"/>
</dbReference>
<evidence type="ECO:0000256" key="12">
    <source>
        <dbReference type="ARBA" id="ARBA00048552"/>
    </source>
</evidence>
<dbReference type="FunFam" id="3.30.1490.180:FF:000002">
    <property type="entry name" value="DNA-directed RNA polymerase subunit"/>
    <property type="match status" value="1"/>
</dbReference>
<keyword evidence="10 14" id="KW-0804">Transcription</keyword>
<evidence type="ECO:0000256" key="8">
    <source>
        <dbReference type="ARBA" id="ARBA00022833"/>
    </source>
</evidence>
<dbReference type="SMART" id="SM00663">
    <property type="entry name" value="RPOLA_N"/>
    <property type="match status" value="1"/>
</dbReference>
<evidence type="ECO:0000256" key="4">
    <source>
        <dbReference type="ARBA" id="ARBA00022478"/>
    </source>
</evidence>
<dbReference type="CTD" id="11128"/>
<dbReference type="GO" id="GO:0046872">
    <property type="term" value="F:metal ion binding"/>
    <property type="evidence" value="ECO:0007669"/>
    <property type="project" value="UniProtKB-KW"/>
</dbReference>
<dbReference type="EC" id="2.7.7.6" evidence="14"/>
<dbReference type="EnsemblMetazoa" id="XM_019917446.1">
    <property type="protein sequence ID" value="XP_019773005.1"/>
    <property type="gene ID" value="LOC109546469"/>
</dbReference>
<dbReference type="InterPro" id="IPR007083">
    <property type="entry name" value="RNA_pol_Rpb1_4"/>
</dbReference>
<dbReference type="Gene3D" id="6.20.50.80">
    <property type="match status" value="1"/>
</dbReference>
<dbReference type="InterPro" id="IPR007081">
    <property type="entry name" value="RNA_pol_Rpb1_5"/>
</dbReference>
<organism evidence="16 17">
    <name type="scientific">Dendroctonus ponderosae</name>
    <name type="common">Mountain pine beetle</name>
    <dbReference type="NCBI Taxonomy" id="77166"/>
    <lineage>
        <taxon>Eukaryota</taxon>
        <taxon>Metazoa</taxon>
        <taxon>Ecdysozoa</taxon>
        <taxon>Arthropoda</taxon>
        <taxon>Hexapoda</taxon>
        <taxon>Insecta</taxon>
        <taxon>Pterygota</taxon>
        <taxon>Neoptera</taxon>
        <taxon>Endopterygota</taxon>
        <taxon>Coleoptera</taxon>
        <taxon>Polyphaga</taxon>
        <taxon>Cucujiformia</taxon>
        <taxon>Curculionidae</taxon>
        <taxon>Scolytinae</taxon>
        <taxon>Dendroctonus</taxon>
    </lineage>
</organism>
<dbReference type="GO" id="GO:0005654">
    <property type="term" value="C:nucleoplasm"/>
    <property type="evidence" value="ECO:0007669"/>
    <property type="project" value="UniProtKB-ARBA"/>
</dbReference>
<dbReference type="Proteomes" id="UP000019118">
    <property type="component" value="Unassembled WGS sequence"/>
</dbReference>
<dbReference type="RefSeq" id="XP_048525366.1">
    <property type="nucleotide sequence ID" value="XM_048669409.1"/>
</dbReference>
<evidence type="ECO:0000256" key="14">
    <source>
        <dbReference type="RuleBase" id="RU004279"/>
    </source>
</evidence>
<dbReference type="CDD" id="cd02583">
    <property type="entry name" value="RNAP_III_RPC1_N"/>
    <property type="match status" value="1"/>
</dbReference>
<comment type="subcellular location">
    <subcellularLocation>
        <location evidence="1">Nucleus</location>
    </subcellularLocation>
</comment>
<comment type="catalytic activity">
    <reaction evidence="12 14">
        <text>RNA(n) + a ribonucleoside 5'-triphosphate = RNA(n+1) + diphosphate</text>
        <dbReference type="Rhea" id="RHEA:21248"/>
        <dbReference type="Rhea" id="RHEA-COMP:14527"/>
        <dbReference type="Rhea" id="RHEA-COMP:17342"/>
        <dbReference type="ChEBI" id="CHEBI:33019"/>
        <dbReference type="ChEBI" id="CHEBI:61557"/>
        <dbReference type="ChEBI" id="CHEBI:140395"/>
        <dbReference type="EC" id="2.7.7.6"/>
    </reaction>
</comment>
<comment type="function">
    <text evidence="13">DNA-dependent RNA polymerase catalyzes the transcription of DNA into RNA using the four ribonucleoside triphosphates as substrates. Largest and catalytic core component of RNA polymerase III which synthesizes small RNAs, such as 5S rRNA and tRNAs. Forms the polymerase active center together with the second largest subunit. A single-stranded DNA template strand of the promoter is positioned within the central active site cleft of Pol III. A bridging helix emanates from RPC1 and crosses the cleft near the catalytic site and is thought to promote translocation of Pol III by acting as a ratchet that moves the RNA-DNA hybrid through the active site by switching from straight to bent conformations at each step of nucleotide addition.</text>
</comment>
<dbReference type="FunFam" id="1.10.132.30:FF:000001">
    <property type="entry name" value="DNA-directed RNA polymerase subunit"/>
    <property type="match status" value="1"/>
</dbReference>
<evidence type="ECO:0000259" key="15">
    <source>
        <dbReference type="SMART" id="SM00663"/>
    </source>
</evidence>
<evidence type="ECO:0000256" key="7">
    <source>
        <dbReference type="ARBA" id="ARBA00022723"/>
    </source>
</evidence>
<evidence type="ECO:0000256" key="3">
    <source>
        <dbReference type="ARBA" id="ARBA00011206"/>
    </source>
</evidence>
<dbReference type="InterPro" id="IPR000722">
    <property type="entry name" value="RNA_pol_asu"/>
</dbReference>
<accession>A0AAR5QIE7</accession>
<dbReference type="InterPro" id="IPR006592">
    <property type="entry name" value="RNA_pol_N"/>
</dbReference>
<dbReference type="GO" id="GO:0003677">
    <property type="term" value="F:DNA binding"/>
    <property type="evidence" value="ECO:0007669"/>
    <property type="project" value="InterPro"/>
</dbReference>
<dbReference type="Gene3D" id="1.10.274.100">
    <property type="entry name" value="RNA polymerase Rpb1, domain 3"/>
    <property type="match status" value="1"/>
</dbReference>
<sequence>MPKEQYKEADVTKRISHLTFGIESAGSMQQQAHIHVVAKSLYNQDLGRTPISYGVLDRRLGTNSKESPCQTCGKNINGCGGHFGYIDLQMPIFHVGYFRSIISILQTICKKCSSVLLPKDEKMPYRMKLSNPRLSYMTRKIIRKKIVEKCKKVSKCPHCKAVNGIVKKMTAAKGSTSNTTLKIVHDVDYREKDKEKLREKLLEEFKDAIKNNPDIKSALGNGIDRVLTPIDVLQLFMMIPTSDIVLLGMDPKKAHPKDLLLTRMLVPPVSIRPSVVSDVKAGTNEDDLTIKQSEIVFLNDVIEKHRSSGASFNMYQEGWDFLQLQSALYINSELSGVPLHMMPKKPGRGLVQRLKGKQGRFRGNLSGKRVDFSSRTVISPDPNLEIDQVGVPRHVAMILTFPERVIRANIDMLRNLIMNGPDRWPGANYVQQKGSEFKKFLRYGNKEKLAQELKLGDIVERHLHDDDIVLFNRQPSLHKLSIMAHRVKVHNHRTFRFNECVCNPYNADFDGDEMNLHLPQTEEAKAEALILMGNKSNLVTPRNGELLIAATQDFLTGAYLLSKKDTFFDRSHAFQLAANLLAGSDTHMDIDLPPPCIIKPKTLWSGKQIISLIFKPNKKCHILANMEAKGKSYTKNKEMCVKDSYVLIRNSQLLAGTLDKGHLGSGGKGGNIFYVILRDFGQEFAIKSMWRLSRMTSNYLMNTGFSIGIGDVTPSEALIKRKNHLLKTGYQKCDEYITQMEQRKLECQPGCTAEETLEAMMLKELSVIRDHAGQACLAELPSTNSPLVMALSGSKGSLINISQMIACVGQQALNGKRVPDGFEDRSLPHFDHHSKTPYAKGFVENSFFSGLTPTEFFFHTMGGREGLVDTAVKTAETGYMQRRLIKVLEDLVVHYDGSVRNADGGIVQLAYGCDGLDPIYMEGKDCPVDFDRVLAHIKAKCPYRNEVPLNGGQIIRATKAFLDTGALNECSQDFKNELSKFMNLIADKVERILTRFGYTSVVKEIERLTCSQLVTFLETCGQKYTKSIIEPGTAVGALAAQSIGEPGTQMTLKTFHFAGVASMNITQGVPRIKEIINATKTISTPIINACLVNDKDDSFARVVKARLERTTLGDISEFIEEVYTETNAFLLIKLNHERIVSLKLELSPELIRYCILTDSKLKMKHCEVRIEYPTILTIHPSTGTYAGRLNFAVSELKAEVSKVVIKGLPSVNRAVIAKEEKGGETTYQLCVEGNNFREVMATYGIDGTKTVSNNVVEVYNTLGIEAARETIMTEIKMVMENHGMSVDYRHIMLLSAQMTHTGEVLGVTRQGLSKMKQSVLNLASFENTADHLFDAAYYGQTDQISGVSENIIMGMPAPIGTGLFKLLNKPQDVDMNPETKPLLFESVLTK</sequence>
<dbReference type="PANTHER" id="PTHR48446:SF1">
    <property type="entry name" value="DNA-DIRECTED RNA POLYMERASE SUBUNIT BETA' N-TERMINAL SECTION"/>
    <property type="match status" value="1"/>
</dbReference>